<evidence type="ECO:0000256" key="1">
    <source>
        <dbReference type="SAM" id="Phobius"/>
    </source>
</evidence>
<keyword evidence="1" id="KW-0812">Transmembrane</keyword>
<evidence type="ECO:0000259" key="2">
    <source>
        <dbReference type="Pfam" id="PF23127"/>
    </source>
</evidence>
<feature type="transmembrane region" description="Helical" evidence="1">
    <location>
        <begin position="92"/>
        <end position="112"/>
    </location>
</feature>
<protein>
    <recommendedName>
        <fullName evidence="2">DotM C-terminal cytoplasmic domain-containing protein</fullName>
    </recommendedName>
</protein>
<name>A0A1J8PCN1_9COXI</name>
<sequence length="375" mass="42683">MAAPAQQQQSGDNSLAPLWIILCVFLLGWLFWAFFHTQIVAFILQIKFWESRLIAFVLPSMAQLPVSIHHLIPAQIPFPQLLDISREVGNYLRYPIIVILVALALIIYFSHINLQFKKLYNMDTLAAAERKNWPQISPVIKLDLVKEDIDKGPWAMALSPMQFAKKYKLLHEEKIISSMTMAAKKHNQRTVSIKREAAHHVFVMQCGEYWQGIHYLKPATKALFAVFAARANRDRDGALKLLLQIAESTTSGRLDFSGVDALLEKHKNNKLVQRVMYSHAYVLTVMASMLELARKEGVLASADFLWLKPTDRLLWFMLNSVGRQTAFSEVSGPFAHWNVERAMGRRLMVPMVEEAVNGLEAAIKDILYIPDAEDV</sequence>
<evidence type="ECO:0000313" key="3">
    <source>
        <dbReference type="EMBL" id="OIZ95111.1"/>
    </source>
</evidence>
<dbReference type="InterPro" id="IPR049921">
    <property type="entry name" value="DotM-like"/>
</dbReference>
<dbReference type="EMBL" id="LUKY01000032">
    <property type="protein sequence ID" value="OIZ95111.1"/>
    <property type="molecule type" value="Genomic_DNA"/>
</dbReference>
<gene>
    <name evidence="3" type="ORF">A1D18_03165</name>
</gene>
<keyword evidence="1" id="KW-0472">Membrane</keyword>
<keyword evidence="4" id="KW-1185">Reference proteome</keyword>
<dbReference type="OrthoDB" id="5616932at2"/>
<dbReference type="NCBIfam" id="NF033890">
    <property type="entry name" value="DotM_IcmP_IVB"/>
    <property type="match status" value="1"/>
</dbReference>
<dbReference type="AlphaFoldDB" id="A0A1J8PCN1"/>
<dbReference type="RefSeq" id="WP_071662373.1">
    <property type="nucleotide sequence ID" value="NZ_LUKY01000032.1"/>
</dbReference>
<feature type="transmembrane region" description="Helical" evidence="1">
    <location>
        <begin position="18"/>
        <end position="44"/>
    </location>
</feature>
<keyword evidence="1" id="KW-1133">Transmembrane helix</keyword>
<accession>A0A1J8PCN1</accession>
<dbReference type="Pfam" id="PF23127">
    <property type="entry name" value="DotM_C"/>
    <property type="match status" value="1"/>
</dbReference>
<evidence type="ECO:0000313" key="4">
    <source>
        <dbReference type="Proteomes" id="UP000183924"/>
    </source>
</evidence>
<comment type="caution">
    <text evidence="3">The sequence shown here is derived from an EMBL/GenBank/DDBJ whole genome shotgun (WGS) entry which is preliminary data.</text>
</comment>
<dbReference type="STRING" id="1225476.A1D18_03165"/>
<dbReference type="InterPro" id="IPR056464">
    <property type="entry name" value="DotM_C"/>
</dbReference>
<organism evidence="3 4">
    <name type="scientific">Candidatus Rickettsiella isopodorum</name>
    <dbReference type="NCBI Taxonomy" id="1225476"/>
    <lineage>
        <taxon>Bacteria</taxon>
        <taxon>Pseudomonadati</taxon>
        <taxon>Pseudomonadota</taxon>
        <taxon>Gammaproteobacteria</taxon>
        <taxon>Legionellales</taxon>
        <taxon>Coxiellaceae</taxon>
        <taxon>Rickettsiella</taxon>
    </lineage>
</organism>
<proteinExistence type="predicted"/>
<feature type="domain" description="DotM C-terminal cytoplasmic" evidence="2">
    <location>
        <begin position="197"/>
        <end position="360"/>
    </location>
</feature>
<dbReference type="Proteomes" id="UP000183924">
    <property type="component" value="Unassembled WGS sequence"/>
</dbReference>
<reference evidence="3 4" key="1">
    <citation type="submission" date="2016-03" db="EMBL/GenBank/DDBJ databases">
        <title>Comparative genomics of Rickettsiella.</title>
        <authorList>
            <person name="Chandler C."/>
            <person name="Wang Y."/>
        </authorList>
    </citation>
    <scope>NUCLEOTIDE SEQUENCE [LARGE SCALE GENOMIC DNA]</scope>
    <source>
        <strain evidence="3 4">RCFS May 2013</strain>
    </source>
</reference>